<protein>
    <recommendedName>
        <fullName evidence="7">Palmitoyltransferase</fullName>
        <ecNumber evidence="7">2.3.1.225</ecNumber>
    </recommendedName>
</protein>
<dbReference type="GO" id="GO:0019706">
    <property type="term" value="F:protein-cysteine S-palmitoyltransferase activity"/>
    <property type="evidence" value="ECO:0007669"/>
    <property type="project" value="UniProtKB-EC"/>
</dbReference>
<keyword evidence="6 7" id="KW-0012">Acyltransferase</keyword>
<evidence type="ECO:0000256" key="2">
    <source>
        <dbReference type="ARBA" id="ARBA00022679"/>
    </source>
</evidence>
<evidence type="ECO:0000256" key="7">
    <source>
        <dbReference type="RuleBase" id="RU079119"/>
    </source>
</evidence>
<feature type="transmembrane region" description="Helical" evidence="7">
    <location>
        <begin position="38"/>
        <end position="61"/>
    </location>
</feature>
<comment type="caution">
    <text evidence="10">The sequence shown here is derived from an EMBL/GenBank/DDBJ whole genome shotgun (WGS) entry which is preliminary data.</text>
</comment>
<dbReference type="AlphaFoldDB" id="A0AAD1UQ09"/>
<keyword evidence="11" id="KW-1185">Reference proteome</keyword>
<feature type="domain" description="Palmitoyltransferase DHHC" evidence="9">
    <location>
        <begin position="240"/>
        <end position="363"/>
    </location>
</feature>
<comment type="domain">
    <text evidence="7">The DHHC domain is required for palmitoyltransferase activity.</text>
</comment>
<feature type="transmembrane region" description="Helical" evidence="7">
    <location>
        <begin position="81"/>
        <end position="104"/>
    </location>
</feature>
<keyword evidence="2 7" id="KW-0808">Transferase</keyword>
<comment type="catalytic activity">
    <reaction evidence="7">
        <text>L-cysteinyl-[protein] + hexadecanoyl-CoA = S-hexadecanoyl-L-cysteinyl-[protein] + CoA</text>
        <dbReference type="Rhea" id="RHEA:36683"/>
        <dbReference type="Rhea" id="RHEA-COMP:10131"/>
        <dbReference type="Rhea" id="RHEA-COMP:11032"/>
        <dbReference type="ChEBI" id="CHEBI:29950"/>
        <dbReference type="ChEBI" id="CHEBI:57287"/>
        <dbReference type="ChEBI" id="CHEBI:57379"/>
        <dbReference type="ChEBI" id="CHEBI:74151"/>
        <dbReference type="EC" id="2.3.1.225"/>
    </reaction>
</comment>
<dbReference type="InterPro" id="IPR001594">
    <property type="entry name" value="Palmitoyltrfase_DHHC"/>
</dbReference>
<evidence type="ECO:0000256" key="4">
    <source>
        <dbReference type="ARBA" id="ARBA00022989"/>
    </source>
</evidence>
<sequence length="402" mass="46059">MNIPSYRSQERQLRRVMAKPRLFNYPGAKRYDNRCRGFLSCLFSIQGLIQMLKVLFLPLFYCQCGYLVIYKLITNENLDNNYFFDIACVVMMALSSASFVQALLTDPGYLDPKRDLEHQRSNLGTPKNISIELSGNCEWKSKSNSKRSKVEIELLSNEEMKDVTGFNVTDRNLETMIKYSCDERNMPEGQEEEKLESSSPNASDHQSNSVEKSFSGKTGNSLGNLGSPFDESVHPKLSKIDYCVKCSCNRSPRTHHCSICKICVIRMDHHCSWISNCVGVYNHKFYLLFLIYTCLLGISVTFKIALDCRRDILALFSINEGFINIMRLLALVVSILISLITGNLCIYQIQMALLNRTTLEDMTGNYDKLSTLKLTNMKFIMGETLLTWWIPINPRFAKQLNF</sequence>
<proteinExistence type="inferred from homology"/>
<dbReference type="EMBL" id="CAMPGE010012794">
    <property type="protein sequence ID" value="CAI2371553.1"/>
    <property type="molecule type" value="Genomic_DNA"/>
</dbReference>
<gene>
    <name evidence="10" type="ORF">ECRASSUSDP1_LOCUS12877</name>
</gene>
<reference evidence="10" key="1">
    <citation type="submission" date="2023-07" db="EMBL/GenBank/DDBJ databases">
        <authorList>
            <consortium name="AG Swart"/>
            <person name="Singh M."/>
            <person name="Singh A."/>
            <person name="Seah K."/>
            <person name="Emmerich C."/>
        </authorList>
    </citation>
    <scope>NUCLEOTIDE SEQUENCE</scope>
    <source>
        <strain evidence="10">DP1</strain>
    </source>
</reference>
<evidence type="ECO:0000256" key="8">
    <source>
        <dbReference type="SAM" id="MobiDB-lite"/>
    </source>
</evidence>
<accession>A0AAD1UQ09</accession>
<keyword evidence="4 7" id="KW-1133">Transmembrane helix</keyword>
<feature type="transmembrane region" description="Helical" evidence="7">
    <location>
        <begin position="285"/>
        <end position="305"/>
    </location>
</feature>
<evidence type="ECO:0000256" key="6">
    <source>
        <dbReference type="ARBA" id="ARBA00023315"/>
    </source>
</evidence>
<dbReference type="Pfam" id="PF01529">
    <property type="entry name" value="DHHC"/>
    <property type="match status" value="1"/>
</dbReference>
<feature type="compositionally biased region" description="Polar residues" evidence="8">
    <location>
        <begin position="197"/>
        <end position="216"/>
    </location>
</feature>
<organism evidence="10 11">
    <name type="scientific">Euplotes crassus</name>
    <dbReference type="NCBI Taxonomy" id="5936"/>
    <lineage>
        <taxon>Eukaryota</taxon>
        <taxon>Sar</taxon>
        <taxon>Alveolata</taxon>
        <taxon>Ciliophora</taxon>
        <taxon>Intramacronucleata</taxon>
        <taxon>Spirotrichea</taxon>
        <taxon>Hypotrichia</taxon>
        <taxon>Euplotida</taxon>
        <taxon>Euplotidae</taxon>
        <taxon>Moneuplotes</taxon>
    </lineage>
</organism>
<evidence type="ECO:0000256" key="5">
    <source>
        <dbReference type="ARBA" id="ARBA00023136"/>
    </source>
</evidence>
<dbReference type="PANTHER" id="PTHR12246">
    <property type="entry name" value="PALMITOYLTRANSFERASE ZDHHC16"/>
    <property type="match status" value="1"/>
</dbReference>
<comment type="similarity">
    <text evidence="7">Belongs to the DHHC palmitoyltransferase family.</text>
</comment>
<dbReference type="EC" id="2.3.1.225" evidence="7"/>
<comment type="subcellular location">
    <subcellularLocation>
        <location evidence="1">Membrane</location>
        <topology evidence="1">Multi-pass membrane protein</topology>
    </subcellularLocation>
</comment>
<evidence type="ECO:0000256" key="3">
    <source>
        <dbReference type="ARBA" id="ARBA00022692"/>
    </source>
</evidence>
<dbReference type="GO" id="GO:0016020">
    <property type="term" value="C:membrane"/>
    <property type="evidence" value="ECO:0007669"/>
    <property type="project" value="UniProtKB-SubCell"/>
</dbReference>
<evidence type="ECO:0000313" key="11">
    <source>
        <dbReference type="Proteomes" id="UP001295684"/>
    </source>
</evidence>
<dbReference type="Proteomes" id="UP001295684">
    <property type="component" value="Unassembled WGS sequence"/>
</dbReference>
<evidence type="ECO:0000256" key="1">
    <source>
        <dbReference type="ARBA" id="ARBA00004141"/>
    </source>
</evidence>
<evidence type="ECO:0000259" key="9">
    <source>
        <dbReference type="Pfam" id="PF01529"/>
    </source>
</evidence>
<keyword evidence="3 7" id="KW-0812">Transmembrane</keyword>
<name>A0AAD1UQ09_EUPCR</name>
<evidence type="ECO:0000313" key="10">
    <source>
        <dbReference type="EMBL" id="CAI2371553.1"/>
    </source>
</evidence>
<feature type="region of interest" description="Disordered" evidence="8">
    <location>
        <begin position="184"/>
        <end position="216"/>
    </location>
</feature>
<keyword evidence="5 7" id="KW-0472">Membrane</keyword>
<dbReference type="PROSITE" id="PS50216">
    <property type="entry name" value="DHHC"/>
    <property type="match status" value="1"/>
</dbReference>
<dbReference type="InterPro" id="IPR039859">
    <property type="entry name" value="PFA4/ZDH16/20/ERF2-like"/>
</dbReference>
<feature type="transmembrane region" description="Helical" evidence="7">
    <location>
        <begin position="325"/>
        <end position="346"/>
    </location>
</feature>